<dbReference type="EMBL" id="CP036164">
    <property type="protein sequence ID" value="QBF45218.1"/>
    <property type="molecule type" value="Genomic_DNA"/>
</dbReference>
<dbReference type="InterPro" id="IPR005471">
    <property type="entry name" value="Tscrpt_reg_IclR_N"/>
</dbReference>
<dbReference type="GO" id="GO:0006355">
    <property type="term" value="P:regulation of DNA-templated transcription"/>
    <property type="evidence" value="ECO:0007669"/>
    <property type="project" value="InterPro"/>
</dbReference>
<proteinExistence type="predicted"/>
<dbReference type="RefSeq" id="WP_130628458.1">
    <property type="nucleotide sequence ID" value="NZ_CP036164.1"/>
</dbReference>
<dbReference type="GO" id="GO:0003677">
    <property type="term" value="F:DNA binding"/>
    <property type="evidence" value="ECO:0007669"/>
    <property type="project" value="InterPro"/>
</dbReference>
<dbReference type="SUPFAM" id="SSF46785">
    <property type="entry name" value="Winged helix' DNA-binding domain"/>
    <property type="match status" value="1"/>
</dbReference>
<dbReference type="Pfam" id="PF09339">
    <property type="entry name" value="HTH_IclR"/>
    <property type="match status" value="1"/>
</dbReference>
<dbReference type="KEGG" id="jli:EXU32_02395"/>
<dbReference type="Proteomes" id="UP000290408">
    <property type="component" value="Chromosome"/>
</dbReference>
<evidence type="ECO:0000313" key="2">
    <source>
        <dbReference type="EMBL" id="QBF45218.1"/>
    </source>
</evidence>
<reference evidence="2 3" key="1">
    <citation type="submission" date="2019-02" db="EMBL/GenBank/DDBJ databases">
        <title>Genomic data mining of an Antarctic deep-sea actinobacterium, Janibacterlimosus P3-3-X1.</title>
        <authorList>
            <person name="Liao L."/>
            <person name="Chen B."/>
        </authorList>
    </citation>
    <scope>NUCLEOTIDE SEQUENCE [LARGE SCALE GENOMIC DNA]</scope>
    <source>
        <strain evidence="2 3">P3-3-X1</strain>
    </source>
</reference>
<accession>A0A4V0ZAP5</accession>
<sequence>MSTQRRTLIMPSDGYGPQPLSERDVMLQAGGRLQATLPPDWYVDLSTSSDPKTDAILKLRRSDSSALTFRVEVKRSITRAGVLSLLDQQRYVSGPPARQESKERGPWMLATRYLSRQIQDLLRERGVSYMDATGNIFLRAEDPLVLIADRGATTDPWRRAGRPTASLKGLPAALMVRALADYVPPLTVPELANVAGTSIGAAYRLVDYLTNEGLITRESRGPVTTVDWPELLRRWSQDAPFLDTNSTRGYLEPRGIDALATKLRGLTEGQSYAVSGSLAAQPYAPYAEPRLALLYTTEPETLATTLGLRPVETGANVIVASPRSPVVYARSTTWQGITIVAPSQSAADLLGGPGRNPSEGEFLIAWMKENPDDWRRQLDR</sequence>
<evidence type="ECO:0000313" key="3">
    <source>
        <dbReference type="Proteomes" id="UP000290408"/>
    </source>
</evidence>
<protein>
    <recommendedName>
        <fullName evidence="1">HTH iclR-type domain-containing protein</fullName>
    </recommendedName>
</protein>
<feature type="domain" description="HTH iclR-type" evidence="1">
    <location>
        <begin position="176"/>
        <end position="218"/>
    </location>
</feature>
<dbReference type="InterPro" id="IPR036390">
    <property type="entry name" value="WH_DNA-bd_sf"/>
</dbReference>
<evidence type="ECO:0000259" key="1">
    <source>
        <dbReference type="Pfam" id="PF09339"/>
    </source>
</evidence>
<keyword evidence="3" id="KW-1185">Reference proteome</keyword>
<name>A0A4V0ZAP5_9MICO</name>
<dbReference type="AlphaFoldDB" id="A0A4V0ZAP5"/>
<gene>
    <name evidence="2" type="ORF">EXU32_02395</name>
</gene>
<dbReference type="OrthoDB" id="3351920at2"/>
<organism evidence="2 3">
    <name type="scientific">Janibacter limosus</name>
    <dbReference type="NCBI Taxonomy" id="53458"/>
    <lineage>
        <taxon>Bacteria</taxon>
        <taxon>Bacillati</taxon>
        <taxon>Actinomycetota</taxon>
        <taxon>Actinomycetes</taxon>
        <taxon>Micrococcales</taxon>
        <taxon>Intrasporangiaceae</taxon>
        <taxon>Janibacter</taxon>
    </lineage>
</organism>